<keyword evidence="2" id="KW-1133">Transmembrane helix</keyword>
<reference evidence="4 5" key="1">
    <citation type="submission" date="2018-01" db="EMBL/GenBank/DDBJ databases">
        <title>Harnessing the power of phylogenomics to disentangle the directionality and signatures of interkingdom host jumping in the parasitic fungal genus Tolypocladium.</title>
        <authorList>
            <person name="Quandt C.A."/>
            <person name="Patterson W."/>
            <person name="Spatafora J.W."/>
        </authorList>
    </citation>
    <scope>NUCLEOTIDE SEQUENCE [LARGE SCALE GENOMIC DNA]</scope>
    <source>
        <strain evidence="4 5">NRBC 100945</strain>
    </source>
</reference>
<feature type="region of interest" description="Disordered" evidence="1">
    <location>
        <begin position="182"/>
        <end position="207"/>
    </location>
</feature>
<keyword evidence="5" id="KW-1185">Reference proteome</keyword>
<keyword evidence="2" id="KW-0812">Transmembrane</keyword>
<dbReference type="EMBL" id="PKSG01000293">
    <property type="protein sequence ID" value="POR36927.1"/>
    <property type="molecule type" value="Genomic_DNA"/>
</dbReference>
<evidence type="ECO:0000313" key="4">
    <source>
        <dbReference type="EMBL" id="POR36927.1"/>
    </source>
</evidence>
<proteinExistence type="predicted"/>
<comment type="caution">
    <text evidence="4">The sequence shown here is derived from an EMBL/GenBank/DDBJ whole genome shotgun (WGS) entry which is preliminary data.</text>
</comment>
<evidence type="ECO:0000256" key="1">
    <source>
        <dbReference type="SAM" id="MobiDB-lite"/>
    </source>
</evidence>
<protein>
    <submittedName>
        <fullName evidence="4">Uncharacterized protein</fullName>
    </submittedName>
</protein>
<organism evidence="4 5">
    <name type="scientific">Tolypocladium paradoxum</name>
    <dbReference type="NCBI Taxonomy" id="94208"/>
    <lineage>
        <taxon>Eukaryota</taxon>
        <taxon>Fungi</taxon>
        <taxon>Dikarya</taxon>
        <taxon>Ascomycota</taxon>
        <taxon>Pezizomycotina</taxon>
        <taxon>Sordariomycetes</taxon>
        <taxon>Hypocreomycetidae</taxon>
        <taxon>Hypocreales</taxon>
        <taxon>Ophiocordycipitaceae</taxon>
        <taxon>Tolypocladium</taxon>
    </lineage>
</organism>
<feature type="transmembrane region" description="Helical" evidence="2">
    <location>
        <begin position="139"/>
        <end position="157"/>
    </location>
</feature>
<dbReference type="AlphaFoldDB" id="A0A2S4L3F9"/>
<evidence type="ECO:0000256" key="2">
    <source>
        <dbReference type="SAM" id="Phobius"/>
    </source>
</evidence>
<sequence>MKLLSILLGLGLAGVGLTAPATGPYQVITTEDGIPLMRSNVVRVAVTDAITPNAPSSPNLLSTKLSKYASDAFELLRFPRHKFRLSPVFALDADRARVTADPNGDLVTVSYGGRYQGMAWRHRGKAFYPYPMLGLRDCLPFLILAISLSVVVACSFLRRSASKHEFEPAFDSALAEKGICPQGTERSQSTTVEEKPASTAEATMDCL</sequence>
<evidence type="ECO:0000313" key="5">
    <source>
        <dbReference type="Proteomes" id="UP000237481"/>
    </source>
</evidence>
<name>A0A2S4L3F9_9HYPO</name>
<evidence type="ECO:0000256" key="3">
    <source>
        <dbReference type="SAM" id="SignalP"/>
    </source>
</evidence>
<feature type="signal peptide" evidence="3">
    <location>
        <begin position="1"/>
        <end position="18"/>
    </location>
</feature>
<gene>
    <name evidence="4" type="ORF">TPAR_02874</name>
</gene>
<keyword evidence="3" id="KW-0732">Signal</keyword>
<dbReference type="OrthoDB" id="4925794at2759"/>
<keyword evidence="2" id="KW-0472">Membrane</keyword>
<dbReference type="Proteomes" id="UP000237481">
    <property type="component" value="Unassembled WGS sequence"/>
</dbReference>
<accession>A0A2S4L3F9</accession>
<feature type="chain" id="PRO_5015734921" evidence="3">
    <location>
        <begin position="19"/>
        <end position="207"/>
    </location>
</feature>